<evidence type="ECO:0000313" key="2">
    <source>
        <dbReference type="Proteomes" id="UP001595907"/>
    </source>
</evidence>
<gene>
    <name evidence="1" type="ORF">ACFOWM_03330</name>
</gene>
<comment type="caution">
    <text evidence="1">The sequence shown here is derived from an EMBL/GenBank/DDBJ whole genome shotgun (WGS) entry which is preliminary data.</text>
</comment>
<keyword evidence="2" id="KW-1185">Reference proteome</keyword>
<sequence>MIVIETNSLYAGRIFNDVFNILVPTNHALNVVGAIRLFKYKSVELGEVQIIKVIDNVIISKMLSNQSSLMLTGYNTLNALKLLQQQWGPGIKYSNVCLSYEKRNLTNQGDLMQQWWADIVAAQLHQNQLNHF</sequence>
<reference evidence="2" key="1">
    <citation type="journal article" date="2019" name="Int. J. Syst. Evol. Microbiol.">
        <title>The Global Catalogue of Microorganisms (GCM) 10K type strain sequencing project: providing services to taxonomists for standard genome sequencing and annotation.</title>
        <authorList>
            <consortium name="The Broad Institute Genomics Platform"/>
            <consortium name="The Broad Institute Genome Sequencing Center for Infectious Disease"/>
            <person name="Wu L."/>
            <person name="Ma J."/>
        </authorList>
    </citation>
    <scope>NUCLEOTIDE SEQUENCE [LARGE SCALE GENOMIC DNA]</scope>
    <source>
        <strain evidence="2">CECT 8289</strain>
    </source>
</reference>
<evidence type="ECO:0000313" key="1">
    <source>
        <dbReference type="EMBL" id="MFC4261895.1"/>
    </source>
</evidence>
<name>A0ABV8QQI2_9BACT</name>
<protein>
    <submittedName>
        <fullName evidence="1">Uncharacterized protein</fullName>
    </submittedName>
</protein>
<dbReference type="EMBL" id="JBHSCZ010000001">
    <property type="protein sequence ID" value="MFC4261895.1"/>
    <property type="molecule type" value="Genomic_DNA"/>
</dbReference>
<dbReference type="RefSeq" id="WP_379707025.1">
    <property type="nucleotide sequence ID" value="NZ_JBHSCZ010000001.1"/>
</dbReference>
<dbReference type="Proteomes" id="UP001595907">
    <property type="component" value="Unassembled WGS sequence"/>
</dbReference>
<accession>A0ABV8QQI2</accession>
<proteinExistence type="predicted"/>
<organism evidence="1 2">
    <name type="scientific">Ferruginibacter yonginensis</name>
    <dbReference type="NCBI Taxonomy" id="1310416"/>
    <lineage>
        <taxon>Bacteria</taxon>
        <taxon>Pseudomonadati</taxon>
        <taxon>Bacteroidota</taxon>
        <taxon>Chitinophagia</taxon>
        <taxon>Chitinophagales</taxon>
        <taxon>Chitinophagaceae</taxon>
        <taxon>Ferruginibacter</taxon>
    </lineage>
</organism>